<comment type="caution">
    <text evidence="3">The sequence shown here is derived from an EMBL/GenBank/DDBJ whole genome shotgun (WGS) entry which is preliminary data.</text>
</comment>
<sequence>MSPVPEPSALADRLGRDAAQALLDWAELNDQTVRLFQPSWLPPGKGHTGAVLAALEVAPPPRIAILKVLPEGPHRTEPARHSRALRASPRTFAADHLVEQAFAPYPVASGGALMFQSVAGDGLRDALPLGALEGEAFTRTCASVVRGLLTEWNTAQVRPRRMPASVFVRGEADPEGGGPGSLESWRREAGLAGSSRPWFDAGGRRLPNPYLLLSGGHPDLPDPEVPVVTGLTHGDLHLDNVIVPVRLGAPLEPAYRLIDLGGFRADGALTCDIVMLLLSALAPFVAGALPARQEQALLDYVVAPRQEHADRLPAELVRRVDCVRDTAADAMAGWREPWTDQFLLSVVAGALTYTTFSGLGARSRTWYLLLAAHACGAVLEPRTGAPPALAQPVPRAHEPSPAGPVRFPDPGTSARPLVARARYGRPDERATDRREALVEALEALPALIDKDSREAMLRRLPRKLATSVPRSSILRVEVLGLLDTCLAFPDGLRELRDAIRQVDTGTRERDVVFGLLEAMPEFGPMTDNGRREA</sequence>
<dbReference type="Proteomes" id="UP000017984">
    <property type="component" value="Chromosome"/>
</dbReference>
<feature type="region of interest" description="Disordered" evidence="1">
    <location>
        <begin position="386"/>
        <end position="411"/>
    </location>
</feature>
<dbReference type="Pfam" id="PF19956">
    <property type="entry name" value="EAD2"/>
    <property type="match status" value="1"/>
</dbReference>
<dbReference type="PATRIC" id="fig|1352936.5.peg.1954"/>
<keyword evidence="4" id="KW-1185">Reference proteome</keyword>
<dbReference type="OrthoDB" id="4349880at2"/>
<evidence type="ECO:0000259" key="2">
    <source>
        <dbReference type="Pfam" id="PF19956"/>
    </source>
</evidence>
<protein>
    <recommendedName>
        <fullName evidence="2">Effector-associated domain-containing protein</fullName>
    </recommendedName>
</protein>
<dbReference type="EMBL" id="AWQX01000073">
    <property type="protein sequence ID" value="EST34704.1"/>
    <property type="molecule type" value="Genomic_DNA"/>
</dbReference>
<dbReference type="STRING" id="1352936.M878_09135"/>
<feature type="domain" description="Effector-associated" evidence="2">
    <location>
        <begin position="438"/>
        <end position="513"/>
    </location>
</feature>
<evidence type="ECO:0000256" key="1">
    <source>
        <dbReference type="SAM" id="MobiDB-lite"/>
    </source>
</evidence>
<name>V6L0G9_STRRC</name>
<dbReference type="AlphaFoldDB" id="V6L0G9"/>
<organism evidence="3 4">
    <name type="scientific">Streptomyces roseochromogenus subsp. oscitans DS 12.976</name>
    <dbReference type="NCBI Taxonomy" id="1352936"/>
    <lineage>
        <taxon>Bacteria</taxon>
        <taxon>Bacillati</taxon>
        <taxon>Actinomycetota</taxon>
        <taxon>Actinomycetes</taxon>
        <taxon>Kitasatosporales</taxon>
        <taxon>Streptomycetaceae</taxon>
        <taxon>Streptomyces</taxon>
    </lineage>
</organism>
<reference evidence="3 4" key="1">
    <citation type="journal article" date="2014" name="Genome Announc.">
        <title>Draft Genome Sequence of Streptomyces roseochromogenes subsp. oscitans DS 12.976, Producer of the Aminocoumarin Antibiotic Clorobiocin.</title>
        <authorList>
            <person name="Ruckert C."/>
            <person name="Kalinowski J."/>
            <person name="Heide L."/>
            <person name="Apel A.K."/>
        </authorList>
    </citation>
    <scope>NUCLEOTIDE SEQUENCE [LARGE SCALE GENOMIC DNA]</scope>
    <source>
        <strain evidence="3 4">DS 12.976</strain>
    </source>
</reference>
<evidence type="ECO:0000313" key="4">
    <source>
        <dbReference type="Proteomes" id="UP000017984"/>
    </source>
</evidence>
<gene>
    <name evidence="3" type="ORF">M878_09135</name>
</gene>
<proteinExistence type="predicted"/>
<accession>V6L0G9</accession>
<evidence type="ECO:0000313" key="3">
    <source>
        <dbReference type="EMBL" id="EST34704.1"/>
    </source>
</evidence>
<dbReference type="HOGENOM" id="CLU_510816_0_0_11"/>
<dbReference type="RefSeq" id="WP_023545809.1">
    <property type="nucleotide sequence ID" value="NZ_CM002285.1"/>
</dbReference>
<dbReference type="InterPro" id="IPR045431">
    <property type="entry name" value="EAD2"/>
</dbReference>